<name>A0A0C2VZH4_SERVB</name>
<gene>
    <name evidence="1" type="ORF">M408DRAFT_182889</name>
</gene>
<evidence type="ECO:0000313" key="1">
    <source>
        <dbReference type="EMBL" id="KIM19688.1"/>
    </source>
</evidence>
<evidence type="ECO:0000313" key="2">
    <source>
        <dbReference type="Proteomes" id="UP000054097"/>
    </source>
</evidence>
<accession>A0A0C2VZH4</accession>
<dbReference type="Proteomes" id="UP000054097">
    <property type="component" value="Unassembled WGS sequence"/>
</dbReference>
<organism evidence="1 2">
    <name type="scientific">Serendipita vermifera MAFF 305830</name>
    <dbReference type="NCBI Taxonomy" id="933852"/>
    <lineage>
        <taxon>Eukaryota</taxon>
        <taxon>Fungi</taxon>
        <taxon>Dikarya</taxon>
        <taxon>Basidiomycota</taxon>
        <taxon>Agaricomycotina</taxon>
        <taxon>Agaricomycetes</taxon>
        <taxon>Sebacinales</taxon>
        <taxon>Serendipitaceae</taxon>
        <taxon>Serendipita</taxon>
    </lineage>
</organism>
<proteinExistence type="predicted"/>
<keyword evidence="2" id="KW-1185">Reference proteome</keyword>
<dbReference type="EMBL" id="KN824573">
    <property type="protein sequence ID" value="KIM19688.1"/>
    <property type="molecule type" value="Genomic_DNA"/>
</dbReference>
<sequence>MRADFSSPPILMELEEIVVWSPLPLHPSLAGNPRLSVRLTVNEIVHEKTPYASESLQSGVWRMNGGLKM</sequence>
<reference evidence="1 2" key="1">
    <citation type="submission" date="2014-04" db="EMBL/GenBank/DDBJ databases">
        <authorList>
            <consortium name="DOE Joint Genome Institute"/>
            <person name="Kuo A."/>
            <person name="Zuccaro A."/>
            <person name="Kohler A."/>
            <person name="Nagy L.G."/>
            <person name="Floudas D."/>
            <person name="Copeland A."/>
            <person name="Barry K.W."/>
            <person name="Cichocki N."/>
            <person name="Veneault-Fourrey C."/>
            <person name="LaButti K."/>
            <person name="Lindquist E.A."/>
            <person name="Lipzen A."/>
            <person name="Lundell T."/>
            <person name="Morin E."/>
            <person name="Murat C."/>
            <person name="Sun H."/>
            <person name="Tunlid A."/>
            <person name="Henrissat B."/>
            <person name="Grigoriev I.V."/>
            <person name="Hibbett D.S."/>
            <person name="Martin F."/>
            <person name="Nordberg H.P."/>
            <person name="Cantor M.N."/>
            <person name="Hua S.X."/>
        </authorList>
    </citation>
    <scope>NUCLEOTIDE SEQUENCE [LARGE SCALE GENOMIC DNA]</scope>
    <source>
        <strain evidence="1 2">MAFF 305830</strain>
    </source>
</reference>
<dbReference type="OrthoDB" id="10600027at2759"/>
<protein>
    <submittedName>
        <fullName evidence="1">Uncharacterized protein</fullName>
    </submittedName>
</protein>
<dbReference type="AlphaFoldDB" id="A0A0C2VZH4"/>
<reference evidence="2" key="2">
    <citation type="submission" date="2015-01" db="EMBL/GenBank/DDBJ databases">
        <title>Evolutionary Origins and Diversification of the Mycorrhizal Mutualists.</title>
        <authorList>
            <consortium name="DOE Joint Genome Institute"/>
            <consortium name="Mycorrhizal Genomics Consortium"/>
            <person name="Kohler A."/>
            <person name="Kuo A."/>
            <person name="Nagy L.G."/>
            <person name="Floudas D."/>
            <person name="Copeland A."/>
            <person name="Barry K.W."/>
            <person name="Cichocki N."/>
            <person name="Veneault-Fourrey C."/>
            <person name="LaButti K."/>
            <person name="Lindquist E.A."/>
            <person name="Lipzen A."/>
            <person name="Lundell T."/>
            <person name="Morin E."/>
            <person name="Murat C."/>
            <person name="Riley R."/>
            <person name="Ohm R."/>
            <person name="Sun H."/>
            <person name="Tunlid A."/>
            <person name="Henrissat B."/>
            <person name="Grigoriev I.V."/>
            <person name="Hibbett D.S."/>
            <person name="Martin F."/>
        </authorList>
    </citation>
    <scope>NUCLEOTIDE SEQUENCE [LARGE SCALE GENOMIC DNA]</scope>
    <source>
        <strain evidence="2">MAFF 305830</strain>
    </source>
</reference>
<dbReference type="HOGENOM" id="CLU_2777517_0_0_1"/>